<keyword evidence="7 19" id="KW-1003">Cell membrane</keyword>
<comment type="cofactor">
    <cofactor evidence="1 19">
        <name>Mg(2+)</name>
        <dbReference type="ChEBI" id="CHEBI:18420"/>
    </cofactor>
</comment>
<evidence type="ECO:0000256" key="8">
    <source>
        <dbReference type="ARBA" id="ARBA00022573"/>
    </source>
</evidence>
<dbReference type="HAMAP" id="MF_00719">
    <property type="entry name" value="CobS"/>
    <property type="match status" value="1"/>
</dbReference>
<feature type="transmembrane region" description="Helical" evidence="19">
    <location>
        <begin position="39"/>
        <end position="60"/>
    </location>
</feature>
<comment type="catalytic activity">
    <reaction evidence="18 19">
        <text>alpha-ribazole 5'-phosphate + adenosylcob(III)inamide-GDP = adenosylcob(III)alamin 5'-phosphate + GMP + H(+)</text>
        <dbReference type="Rhea" id="RHEA:23560"/>
        <dbReference type="ChEBI" id="CHEBI:15378"/>
        <dbReference type="ChEBI" id="CHEBI:57918"/>
        <dbReference type="ChEBI" id="CHEBI:58115"/>
        <dbReference type="ChEBI" id="CHEBI:60487"/>
        <dbReference type="ChEBI" id="CHEBI:60493"/>
        <dbReference type="EC" id="2.7.8.26"/>
    </reaction>
</comment>
<evidence type="ECO:0000256" key="10">
    <source>
        <dbReference type="ARBA" id="ARBA00022692"/>
    </source>
</evidence>
<keyword evidence="21" id="KW-1185">Reference proteome</keyword>
<dbReference type="AlphaFoldDB" id="A0A7R6PGI0"/>
<sequence length="250" mass="27114">MKIFFSEHWQALCVAMQFLTQFPIRLRSYPDSQVQALSLLYYPLVGAVIGGILYVFSWLLNVQSLYLQASLVLITWVVLTGGLHLDGLADSADGWMGGLGDPERTLRIMKDPCSGAIGVLALILLLVLKWSALITLLETTTLLPILLAPIFARLGAIILLACTPYVRVQGIATSMVAAMPRQGIYVLGFLGAALLAWLSLVCLLAVVIVFWLTRKMMLARLKGTTGDTAGALIELLEVTLLTAASIILEV</sequence>
<evidence type="ECO:0000256" key="7">
    <source>
        <dbReference type="ARBA" id="ARBA00022475"/>
    </source>
</evidence>
<dbReference type="GO" id="GO:0051073">
    <property type="term" value="F:adenosylcobinamide-GDP ribazoletransferase activity"/>
    <property type="evidence" value="ECO:0007669"/>
    <property type="project" value="UniProtKB-UniRule"/>
</dbReference>
<evidence type="ECO:0000256" key="14">
    <source>
        <dbReference type="ARBA" id="ARBA00025228"/>
    </source>
</evidence>
<dbReference type="NCBIfam" id="NF001278">
    <property type="entry name" value="PRK00235.1-5"/>
    <property type="match status" value="1"/>
</dbReference>
<keyword evidence="12 19" id="KW-1133">Transmembrane helix</keyword>
<keyword evidence="9 19" id="KW-0808">Transferase</keyword>
<reference evidence="20 21" key="1">
    <citation type="journal article" date="2008" name="Int. J. Syst. Evol. Microbiol.">
        <title>Neptunomonas japonica sp. nov., an Osedax japonicus symbiont-like bacterium isolated from sediment adjacent to sperm whale carcasses off Kagoshima, Japan.</title>
        <authorList>
            <person name="Miyazaki M."/>
            <person name="Nogi Y."/>
            <person name="Fujiwara Y."/>
            <person name="Kawato M."/>
            <person name="Kubokawa K."/>
            <person name="Horikoshi K."/>
        </authorList>
    </citation>
    <scope>NUCLEOTIDE SEQUENCE [LARGE SCALE GENOMIC DNA]</scope>
    <source>
        <strain evidence="20 21">JAMM 1380</strain>
    </source>
</reference>
<comment type="similarity">
    <text evidence="4 19">Belongs to the CobS family.</text>
</comment>
<dbReference type="KEGG" id="njp:NEJAP_1832"/>
<keyword evidence="11 19" id="KW-0460">Magnesium</keyword>
<gene>
    <name evidence="20" type="primary">cobV</name>
    <name evidence="19" type="synonym">cobS</name>
    <name evidence="20" type="ORF">NEJAP_1832</name>
</gene>
<dbReference type="EC" id="2.7.8.26" evidence="5 19"/>
<evidence type="ECO:0000256" key="13">
    <source>
        <dbReference type="ARBA" id="ARBA00023136"/>
    </source>
</evidence>
<evidence type="ECO:0000256" key="19">
    <source>
        <dbReference type="HAMAP-Rule" id="MF_00719"/>
    </source>
</evidence>
<dbReference type="PANTHER" id="PTHR34148:SF1">
    <property type="entry name" value="ADENOSYLCOBINAMIDE-GDP RIBAZOLETRANSFERASE"/>
    <property type="match status" value="1"/>
</dbReference>
<organism evidence="20 21">
    <name type="scientific">Neptunomonas japonica JAMM 1380</name>
    <dbReference type="NCBI Taxonomy" id="1441457"/>
    <lineage>
        <taxon>Bacteria</taxon>
        <taxon>Pseudomonadati</taxon>
        <taxon>Pseudomonadota</taxon>
        <taxon>Gammaproteobacteria</taxon>
        <taxon>Oceanospirillales</taxon>
        <taxon>Oceanospirillaceae</taxon>
        <taxon>Neptunomonas</taxon>
    </lineage>
</organism>
<evidence type="ECO:0000256" key="2">
    <source>
        <dbReference type="ARBA" id="ARBA00004651"/>
    </source>
</evidence>
<dbReference type="Proteomes" id="UP000595332">
    <property type="component" value="Chromosome"/>
</dbReference>
<dbReference type="InterPro" id="IPR003805">
    <property type="entry name" value="CobS"/>
</dbReference>
<evidence type="ECO:0000256" key="4">
    <source>
        <dbReference type="ARBA" id="ARBA00010561"/>
    </source>
</evidence>
<name>A0A7R6PGI0_9GAMM</name>
<protein>
    <recommendedName>
        <fullName evidence="6 19">Adenosylcobinamide-GDP ribazoletransferase</fullName>
        <ecNumber evidence="5 19">2.7.8.26</ecNumber>
    </recommendedName>
    <alternativeName>
        <fullName evidence="16 19">Cobalamin synthase</fullName>
    </alternativeName>
    <alternativeName>
        <fullName evidence="15 19">Cobalamin-5'-phosphate synthase</fullName>
    </alternativeName>
</protein>
<feature type="transmembrane region" description="Helical" evidence="19">
    <location>
        <begin position="65"/>
        <end position="85"/>
    </location>
</feature>
<dbReference type="GO" id="GO:0009236">
    <property type="term" value="P:cobalamin biosynthetic process"/>
    <property type="evidence" value="ECO:0007669"/>
    <property type="project" value="UniProtKB-UniRule"/>
</dbReference>
<evidence type="ECO:0000256" key="9">
    <source>
        <dbReference type="ARBA" id="ARBA00022679"/>
    </source>
</evidence>
<keyword evidence="10 19" id="KW-0812">Transmembrane</keyword>
<comment type="catalytic activity">
    <reaction evidence="17 19">
        <text>alpha-ribazole + adenosylcob(III)inamide-GDP = adenosylcob(III)alamin + GMP + H(+)</text>
        <dbReference type="Rhea" id="RHEA:16049"/>
        <dbReference type="ChEBI" id="CHEBI:10329"/>
        <dbReference type="ChEBI" id="CHEBI:15378"/>
        <dbReference type="ChEBI" id="CHEBI:18408"/>
        <dbReference type="ChEBI" id="CHEBI:58115"/>
        <dbReference type="ChEBI" id="CHEBI:60487"/>
        <dbReference type="EC" id="2.7.8.26"/>
    </reaction>
</comment>
<evidence type="ECO:0000313" key="20">
    <source>
        <dbReference type="EMBL" id="BBB29782.1"/>
    </source>
</evidence>
<evidence type="ECO:0000313" key="21">
    <source>
        <dbReference type="Proteomes" id="UP000595332"/>
    </source>
</evidence>
<evidence type="ECO:0000256" key="18">
    <source>
        <dbReference type="ARBA" id="ARBA00049504"/>
    </source>
</evidence>
<keyword evidence="13 19" id="KW-0472">Membrane</keyword>
<feature type="transmembrane region" description="Helical" evidence="19">
    <location>
        <begin position="144"/>
        <end position="166"/>
    </location>
</feature>
<evidence type="ECO:0000256" key="16">
    <source>
        <dbReference type="ARBA" id="ARBA00032853"/>
    </source>
</evidence>
<dbReference type="RefSeq" id="WP_201350374.1">
    <property type="nucleotide sequence ID" value="NZ_AP014546.1"/>
</dbReference>
<dbReference type="PANTHER" id="PTHR34148">
    <property type="entry name" value="ADENOSYLCOBINAMIDE-GDP RIBAZOLETRANSFERASE"/>
    <property type="match status" value="1"/>
</dbReference>
<dbReference type="EMBL" id="AP014546">
    <property type="protein sequence ID" value="BBB29782.1"/>
    <property type="molecule type" value="Genomic_DNA"/>
</dbReference>
<dbReference type="GO" id="GO:0005886">
    <property type="term" value="C:plasma membrane"/>
    <property type="evidence" value="ECO:0007669"/>
    <property type="project" value="UniProtKB-SubCell"/>
</dbReference>
<accession>A0A7R6PGI0</accession>
<comment type="pathway">
    <text evidence="3 19">Cofactor biosynthesis; adenosylcobalamin biosynthesis; adenosylcobalamin from cob(II)yrinate a,c-diamide: step 7/7.</text>
</comment>
<dbReference type="Pfam" id="PF02654">
    <property type="entry name" value="CobS"/>
    <property type="match status" value="1"/>
</dbReference>
<dbReference type="UniPathway" id="UPA00148">
    <property type="reaction ID" value="UER00238"/>
</dbReference>
<evidence type="ECO:0000256" key="1">
    <source>
        <dbReference type="ARBA" id="ARBA00001946"/>
    </source>
</evidence>
<evidence type="ECO:0000256" key="3">
    <source>
        <dbReference type="ARBA" id="ARBA00004663"/>
    </source>
</evidence>
<comment type="subcellular location">
    <subcellularLocation>
        <location evidence="2 19">Cell membrane</location>
        <topology evidence="2 19">Multi-pass membrane protein</topology>
    </subcellularLocation>
</comment>
<evidence type="ECO:0000256" key="15">
    <source>
        <dbReference type="ARBA" id="ARBA00032605"/>
    </source>
</evidence>
<evidence type="ECO:0000256" key="12">
    <source>
        <dbReference type="ARBA" id="ARBA00022989"/>
    </source>
</evidence>
<keyword evidence="8 19" id="KW-0169">Cobalamin biosynthesis</keyword>
<feature type="transmembrane region" description="Helical" evidence="19">
    <location>
        <begin position="116"/>
        <end position="137"/>
    </location>
</feature>
<dbReference type="GO" id="GO:0008818">
    <property type="term" value="F:cobalamin 5'-phosphate synthase activity"/>
    <property type="evidence" value="ECO:0007669"/>
    <property type="project" value="UniProtKB-UniRule"/>
</dbReference>
<evidence type="ECO:0000256" key="5">
    <source>
        <dbReference type="ARBA" id="ARBA00013200"/>
    </source>
</evidence>
<comment type="function">
    <text evidence="14 19">Joins adenosylcobinamide-GDP and alpha-ribazole to generate adenosylcobalamin (Ado-cobalamin). Also synthesizes adenosylcobalamin 5'-phosphate from adenosylcobinamide-GDP and alpha-ribazole 5'-phosphate.</text>
</comment>
<evidence type="ECO:0000256" key="6">
    <source>
        <dbReference type="ARBA" id="ARBA00015850"/>
    </source>
</evidence>
<dbReference type="NCBIfam" id="TIGR00317">
    <property type="entry name" value="cobS"/>
    <property type="match status" value="1"/>
</dbReference>
<evidence type="ECO:0000256" key="11">
    <source>
        <dbReference type="ARBA" id="ARBA00022842"/>
    </source>
</evidence>
<proteinExistence type="inferred from homology"/>
<evidence type="ECO:0000256" key="17">
    <source>
        <dbReference type="ARBA" id="ARBA00048623"/>
    </source>
</evidence>
<feature type="transmembrane region" description="Helical" evidence="19">
    <location>
        <begin position="186"/>
        <end position="212"/>
    </location>
</feature>